<feature type="chain" id="PRO_5040202834" description="Cuticle protein" evidence="4">
    <location>
        <begin position="20"/>
        <end position="225"/>
    </location>
</feature>
<evidence type="ECO:0000313" key="5">
    <source>
        <dbReference type="EMBL" id="CAG9795838.1"/>
    </source>
</evidence>
<dbReference type="Proteomes" id="UP001153714">
    <property type="component" value="Chromosome 8"/>
</dbReference>
<dbReference type="OrthoDB" id="7345025at2759"/>
<accession>A0A9N9RFE3</accession>
<evidence type="ECO:0000256" key="2">
    <source>
        <dbReference type="ARBA" id="ARBA00022729"/>
    </source>
</evidence>
<dbReference type="EMBL" id="OU893339">
    <property type="protein sequence ID" value="CAG9795838.1"/>
    <property type="molecule type" value="Genomic_DNA"/>
</dbReference>
<dbReference type="InterPro" id="IPR051217">
    <property type="entry name" value="Insect_Cuticle_Struc_Prot"/>
</dbReference>
<dbReference type="PANTHER" id="PTHR12236:SF75">
    <property type="entry name" value="CUTICULAR PROTEIN 62BB, ISOFORM A"/>
    <property type="match status" value="1"/>
</dbReference>
<keyword evidence="1 3" id="KW-0193">Cuticle</keyword>
<dbReference type="PANTHER" id="PTHR12236">
    <property type="entry name" value="STRUCTURAL CONTITUENT OF CUTICLE"/>
    <property type="match status" value="1"/>
</dbReference>
<proteinExistence type="predicted"/>
<dbReference type="GO" id="GO:0042302">
    <property type="term" value="F:structural constituent of cuticle"/>
    <property type="evidence" value="ECO:0007669"/>
    <property type="project" value="UniProtKB-UniRule"/>
</dbReference>
<protein>
    <recommendedName>
        <fullName evidence="7">Cuticle protein</fullName>
    </recommendedName>
</protein>
<feature type="signal peptide" evidence="4">
    <location>
        <begin position="1"/>
        <end position="19"/>
    </location>
</feature>
<evidence type="ECO:0000256" key="1">
    <source>
        <dbReference type="ARBA" id="ARBA00022460"/>
    </source>
</evidence>
<organism evidence="5 6">
    <name type="scientific">Diatraea saccharalis</name>
    <name type="common">sugarcane borer</name>
    <dbReference type="NCBI Taxonomy" id="40085"/>
    <lineage>
        <taxon>Eukaryota</taxon>
        <taxon>Metazoa</taxon>
        <taxon>Ecdysozoa</taxon>
        <taxon>Arthropoda</taxon>
        <taxon>Hexapoda</taxon>
        <taxon>Insecta</taxon>
        <taxon>Pterygota</taxon>
        <taxon>Neoptera</taxon>
        <taxon>Endopterygota</taxon>
        <taxon>Lepidoptera</taxon>
        <taxon>Glossata</taxon>
        <taxon>Ditrysia</taxon>
        <taxon>Pyraloidea</taxon>
        <taxon>Crambidae</taxon>
        <taxon>Crambinae</taxon>
        <taxon>Diatraea</taxon>
    </lineage>
</organism>
<name>A0A9N9RFE3_9NEOP</name>
<dbReference type="PROSITE" id="PS00233">
    <property type="entry name" value="CHIT_BIND_RR_1"/>
    <property type="match status" value="1"/>
</dbReference>
<evidence type="ECO:0000256" key="3">
    <source>
        <dbReference type="PROSITE-ProRule" id="PRU00497"/>
    </source>
</evidence>
<dbReference type="GO" id="GO:0005615">
    <property type="term" value="C:extracellular space"/>
    <property type="evidence" value="ECO:0007669"/>
    <property type="project" value="TreeGrafter"/>
</dbReference>
<evidence type="ECO:0008006" key="7">
    <source>
        <dbReference type="Google" id="ProtNLM"/>
    </source>
</evidence>
<dbReference type="AlphaFoldDB" id="A0A9N9RFE3"/>
<evidence type="ECO:0000256" key="4">
    <source>
        <dbReference type="SAM" id="SignalP"/>
    </source>
</evidence>
<keyword evidence="2 4" id="KW-0732">Signal</keyword>
<keyword evidence="6" id="KW-1185">Reference proteome</keyword>
<dbReference type="InterPro" id="IPR000618">
    <property type="entry name" value="Insect_cuticle"/>
</dbReference>
<dbReference type="Pfam" id="PF00379">
    <property type="entry name" value="Chitin_bind_4"/>
    <property type="match status" value="1"/>
</dbReference>
<dbReference type="InterPro" id="IPR031311">
    <property type="entry name" value="CHIT_BIND_RR_consensus"/>
</dbReference>
<evidence type="ECO:0000313" key="6">
    <source>
        <dbReference type="Proteomes" id="UP001153714"/>
    </source>
</evidence>
<gene>
    <name evidence="5" type="ORF">DIATSA_LOCUS13076</name>
</gene>
<sequence length="225" mass="23664">MYQVTKVCCFVALAVCVSGSAIPVVNYAPINVIDKIPNPSYAFNYAVNDPSTGDNKAQWETRDGDLVKGEYSLVEPDGNVRVVEYTADPLRGFNAVVKKTGPNIHSVAPVAIAPVAPIAPVAHIAPIVEPAPITEIVHDVGPAVPIAPIAPIAPIVSVEHAPILTPLIEPAPIIAPLPYLPLPAPGPLVSLTGTTYGAKGHIVRRWTAGPISLDGKTLTIRTRKH</sequence>
<dbReference type="PROSITE" id="PS51155">
    <property type="entry name" value="CHIT_BIND_RR_2"/>
    <property type="match status" value="1"/>
</dbReference>
<reference evidence="5" key="2">
    <citation type="submission" date="2022-10" db="EMBL/GenBank/DDBJ databases">
        <authorList>
            <consortium name="ENA_rothamsted_submissions"/>
            <consortium name="culmorum"/>
            <person name="King R."/>
        </authorList>
    </citation>
    <scope>NUCLEOTIDE SEQUENCE</scope>
</reference>
<reference evidence="5" key="1">
    <citation type="submission" date="2021-12" db="EMBL/GenBank/DDBJ databases">
        <authorList>
            <person name="King R."/>
        </authorList>
    </citation>
    <scope>NUCLEOTIDE SEQUENCE</scope>
</reference>
<dbReference type="GO" id="GO:0031012">
    <property type="term" value="C:extracellular matrix"/>
    <property type="evidence" value="ECO:0007669"/>
    <property type="project" value="TreeGrafter"/>
</dbReference>
<dbReference type="PRINTS" id="PR00947">
    <property type="entry name" value="CUTICLE"/>
</dbReference>